<feature type="region of interest" description="Disordered" evidence="2">
    <location>
        <begin position="1"/>
        <end position="21"/>
    </location>
</feature>
<comment type="caution">
    <text evidence="4">The sequence shown here is derived from an EMBL/GenBank/DDBJ whole genome shotgun (WGS) entry which is preliminary data.</text>
</comment>
<accession>A0A8U0LEA1</accession>
<dbReference type="Pfam" id="PF07282">
    <property type="entry name" value="Cas12f1-like_TNB"/>
    <property type="match status" value="1"/>
</dbReference>
<dbReference type="GO" id="GO:0003677">
    <property type="term" value="F:DNA binding"/>
    <property type="evidence" value="ECO:0007669"/>
    <property type="project" value="UniProtKB-KW"/>
</dbReference>
<organism evidence="4 5">
    <name type="scientific">Bifidobacterium longum subsp. infantis</name>
    <dbReference type="NCBI Taxonomy" id="1682"/>
    <lineage>
        <taxon>Bacteria</taxon>
        <taxon>Bacillati</taxon>
        <taxon>Actinomycetota</taxon>
        <taxon>Actinomycetes</taxon>
        <taxon>Bifidobacteriales</taxon>
        <taxon>Bifidobacteriaceae</taxon>
        <taxon>Bifidobacterium</taxon>
    </lineage>
</organism>
<evidence type="ECO:0000259" key="3">
    <source>
        <dbReference type="Pfam" id="PF07282"/>
    </source>
</evidence>
<dbReference type="EMBL" id="CABWKH010000004">
    <property type="protein sequence ID" value="VWQ34340.1"/>
    <property type="molecule type" value="Genomic_DNA"/>
</dbReference>
<evidence type="ECO:0000256" key="1">
    <source>
        <dbReference type="ARBA" id="ARBA00023125"/>
    </source>
</evidence>
<dbReference type="AlphaFoldDB" id="A0A8U0LEA1"/>
<dbReference type="InterPro" id="IPR010095">
    <property type="entry name" value="Cas12f1-like_TNB"/>
</dbReference>
<evidence type="ECO:0000256" key="2">
    <source>
        <dbReference type="SAM" id="MobiDB-lite"/>
    </source>
</evidence>
<feature type="domain" description="Cas12f1-like TNB" evidence="3">
    <location>
        <begin position="37"/>
        <end position="64"/>
    </location>
</feature>
<name>A0A8U0LEA1_BIFLI</name>
<gene>
    <name evidence="4" type="ORF">BIFLH23_00719</name>
</gene>
<protein>
    <recommendedName>
        <fullName evidence="3">Cas12f1-like TNB domain-containing protein</fullName>
    </recommendedName>
</protein>
<keyword evidence="1" id="KW-0238">DNA-binding</keyword>
<sequence length="94" mass="10560">MSRRCAAKPDPDNSGRYLPNGQAAKSGLNRSIMDAGWCRFRLMLEYKAAWYGRELTVIDRWYPSVPGLPRVRSEHGQEGPGCAFLDLPGLWHGP</sequence>
<reference evidence="4 5" key="1">
    <citation type="submission" date="2019-10" db="EMBL/GenBank/DDBJ databases">
        <authorList>
            <consortium name="Melissa Lawson"/>
            <person name="O'neill I."/>
        </authorList>
    </citation>
    <scope>NUCLEOTIDE SEQUENCE [LARGE SCALE GENOMIC DNA]</scope>
    <source>
        <strain evidence="4">LH_23</strain>
    </source>
</reference>
<proteinExistence type="predicted"/>
<evidence type="ECO:0000313" key="4">
    <source>
        <dbReference type="EMBL" id="VWQ34340.1"/>
    </source>
</evidence>
<dbReference type="Proteomes" id="UP000494246">
    <property type="component" value="Unassembled WGS sequence"/>
</dbReference>
<evidence type="ECO:0000313" key="5">
    <source>
        <dbReference type="Proteomes" id="UP000494246"/>
    </source>
</evidence>